<proteinExistence type="inferred from homology"/>
<dbReference type="Proteomes" id="UP001366085">
    <property type="component" value="Unassembled WGS sequence"/>
</dbReference>
<comment type="caution">
    <text evidence="15">The sequence shown here is derived from an EMBL/GenBank/DDBJ whole genome shotgun (WGS) entry which is preliminary data.</text>
</comment>
<evidence type="ECO:0000256" key="13">
    <source>
        <dbReference type="RuleBase" id="RU003515"/>
    </source>
</evidence>
<evidence type="ECO:0000313" key="15">
    <source>
        <dbReference type="EMBL" id="MEJ1091951.1"/>
    </source>
</evidence>
<keyword evidence="10 12" id="KW-0378">Hydrolase</keyword>
<dbReference type="EC" id="3.1.26.4" evidence="13"/>
<dbReference type="RefSeq" id="WP_337319965.1">
    <property type="nucleotide sequence ID" value="NZ_JBBDGN010000008.1"/>
</dbReference>
<dbReference type="InterPro" id="IPR012337">
    <property type="entry name" value="RNaseH-like_sf"/>
</dbReference>
<feature type="domain" description="RNase H type-2" evidence="14">
    <location>
        <begin position="20"/>
        <end position="220"/>
    </location>
</feature>
<evidence type="ECO:0000256" key="7">
    <source>
        <dbReference type="ARBA" id="ARBA00022722"/>
    </source>
</evidence>
<dbReference type="Gene3D" id="3.30.420.10">
    <property type="entry name" value="Ribonuclease H-like superfamily/Ribonuclease H"/>
    <property type="match status" value="1"/>
</dbReference>
<keyword evidence="7 12" id="KW-0540">Nuclease</keyword>
<dbReference type="NCBIfam" id="NF000595">
    <property type="entry name" value="PRK00015.1-3"/>
    <property type="match status" value="1"/>
</dbReference>
<comment type="subcellular location">
    <subcellularLocation>
        <location evidence="4">Cytoplasm</location>
    </subcellularLocation>
</comment>
<comment type="catalytic activity">
    <reaction evidence="1 12 13">
        <text>Endonucleolytic cleavage to 5'-phosphomonoester.</text>
        <dbReference type="EC" id="3.1.26.4"/>
    </reaction>
</comment>
<dbReference type="PROSITE" id="PS51975">
    <property type="entry name" value="RNASE_H_2"/>
    <property type="match status" value="1"/>
</dbReference>
<keyword evidence="6" id="KW-0963">Cytoplasm</keyword>
<sequence>MTVVEPTLRLERSLLKDEFDLIIALDEVGRGALAGPVAVGAAVMDAAGSRRRVPAGLRDSKLIPERRRADMAAHAAGWVQASAVGWATAAEIDDVGIIMALGRAASRAVDAVSGGAVDAARTLVILDGNHDYLSLVHRSRLTVRTVIKGDRDCASVSAASVIAKVARDAQMAQFHESHPAYRWDRNKGYASAEHREAIRTHGLSPFHRASWAIADAPTLF</sequence>
<dbReference type="Pfam" id="PF01351">
    <property type="entry name" value="RNase_HII"/>
    <property type="match status" value="1"/>
</dbReference>
<comment type="function">
    <text evidence="3 13">Endonuclease that specifically degrades the RNA of RNA-DNA hybrids.</text>
</comment>
<name>A0ABU8LM02_9MICO</name>
<evidence type="ECO:0000256" key="12">
    <source>
        <dbReference type="PROSITE-ProRule" id="PRU01319"/>
    </source>
</evidence>
<protein>
    <recommendedName>
        <fullName evidence="13">Ribonuclease</fullName>
        <ecNumber evidence="13">3.1.26.4</ecNumber>
    </recommendedName>
</protein>
<evidence type="ECO:0000256" key="2">
    <source>
        <dbReference type="ARBA" id="ARBA00001946"/>
    </source>
</evidence>
<dbReference type="CDD" id="cd07182">
    <property type="entry name" value="RNase_HII_bacteria_HII_like"/>
    <property type="match status" value="1"/>
</dbReference>
<accession>A0ABU8LM02</accession>
<evidence type="ECO:0000256" key="11">
    <source>
        <dbReference type="ARBA" id="ARBA00023211"/>
    </source>
</evidence>
<evidence type="ECO:0000256" key="3">
    <source>
        <dbReference type="ARBA" id="ARBA00004065"/>
    </source>
</evidence>
<dbReference type="InterPro" id="IPR024567">
    <property type="entry name" value="RNase_HII/HIII_dom"/>
</dbReference>
<dbReference type="PANTHER" id="PTHR10954:SF18">
    <property type="entry name" value="RIBONUCLEASE HII"/>
    <property type="match status" value="1"/>
</dbReference>
<comment type="cofactor">
    <cofactor evidence="12">
        <name>Mn(2+)</name>
        <dbReference type="ChEBI" id="CHEBI:29035"/>
    </cofactor>
    <cofactor evidence="12">
        <name>Mg(2+)</name>
        <dbReference type="ChEBI" id="CHEBI:18420"/>
    </cofactor>
    <text evidence="12">Manganese or magnesium. Binds 1 divalent metal ion per monomer in the absence of substrate. May bind a second metal ion after substrate binding.</text>
</comment>
<evidence type="ECO:0000313" key="16">
    <source>
        <dbReference type="Proteomes" id="UP001366085"/>
    </source>
</evidence>
<evidence type="ECO:0000256" key="4">
    <source>
        <dbReference type="ARBA" id="ARBA00004496"/>
    </source>
</evidence>
<keyword evidence="11" id="KW-0464">Manganese</keyword>
<gene>
    <name evidence="15" type="ORF">WDU93_09615</name>
</gene>
<dbReference type="InterPro" id="IPR001352">
    <property type="entry name" value="RNase_HII/HIII"/>
</dbReference>
<feature type="binding site" evidence="12">
    <location>
        <position position="26"/>
    </location>
    <ligand>
        <name>a divalent metal cation</name>
        <dbReference type="ChEBI" id="CHEBI:60240"/>
    </ligand>
</feature>
<keyword evidence="16" id="KW-1185">Reference proteome</keyword>
<evidence type="ECO:0000256" key="1">
    <source>
        <dbReference type="ARBA" id="ARBA00000077"/>
    </source>
</evidence>
<dbReference type="PANTHER" id="PTHR10954">
    <property type="entry name" value="RIBONUCLEASE H2 SUBUNIT A"/>
    <property type="match status" value="1"/>
</dbReference>
<evidence type="ECO:0000256" key="6">
    <source>
        <dbReference type="ARBA" id="ARBA00022490"/>
    </source>
</evidence>
<comment type="cofactor">
    <cofactor evidence="2">
        <name>Mg(2+)</name>
        <dbReference type="ChEBI" id="CHEBI:18420"/>
    </cofactor>
</comment>
<dbReference type="GO" id="GO:0004523">
    <property type="term" value="F:RNA-DNA hybrid ribonuclease activity"/>
    <property type="evidence" value="ECO:0007669"/>
    <property type="project" value="UniProtKB-EC"/>
</dbReference>
<feature type="binding site" evidence="12">
    <location>
        <position position="127"/>
    </location>
    <ligand>
        <name>a divalent metal cation</name>
        <dbReference type="ChEBI" id="CHEBI:60240"/>
    </ligand>
</feature>
<keyword evidence="9 12" id="KW-0255">Endonuclease</keyword>
<feature type="binding site" evidence="12">
    <location>
        <position position="27"/>
    </location>
    <ligand>
        <name>a divalent metal cation</name>
        <dbReference type="ChEBI" id="CHEBI:60240"/>
    </ligand>
</feature>
<reference evidence="15 16" key="1">
    <citation type="submission" date="2024-02" db="EMBL/GenBank/DDBJ databases">
        <authorList>
            <person name="Saticioglu I.B."/>
        </authorList>
    </citation>
    <scope>NUCLEOTIDE SEQUENCE [LARGE SCALE GENOMIC DNA]</scope>
    <source>
        <strain evidence="15 16">Mu-43</strain>
    </source>
</reference>
<evidence type="ECO:0000256" key="8">
    <source>
        <dbReference type="ARBA" id="ARBA00022723"/>
    </source>
</evidence>
<dbReference type="EMBL" id="JBBDGN010000008">
    <property type="protein sequence ID" value="MEJ1091951.1"/>
    <property type="molecule type" value="Genomic_DNA"/>
</dbReference>
<keyword evidence="8 12" id="KW-0479">Metal-binding</keyword>
<evidence type="ECO:0000256" key="9">
    <source>
        <dbReference type="ARBA" id="ARBA00022759"/>
    </source>
</evidence>
<evidence type="ECO:0000256" key="10">
    <source>
        <dbReference type="ARBA" id="ARBA00022801"/>
    </source>
</evidence>
<dbReference type="InterPro" id="IPR022898">
    <property type="entry name" value="RNase_HII"/>
</dbReference>
<comment type="similarity">
    <text evidence="5 13">Belongs to the RNase HII family.</text>
</comment>
<organism evidence="15 16">
    <name type="scientific">Microbacterium istanbulense</name>
    <dbReference type="NCBI Taxonomy" id="3122049"/>
    <lineage>
        <taxon>Bacteria</taxon>
        <taxon>Bacillati</taxon>
        <taxon>Actinomycetota</taxon>
        <taxon>Actinomycetes</taxon>
        <taxon>Micrococcales</taxon>
        <taxon>Microbacteriaceae</taxon>
        <taxon>Microbacterium</taxon>
    </lineage>
</organism>
<evidence type="ECO:0000259" key="14">
    <source>
        <dbReference type="PROSITE" id="PS51975"/>
    </source>
</evidence>
<dbReference type="InterPro" id="IPR036397">
    <property type="entry name" value="RNaseH_sf"/>
</dbReference>
<dbReference type="SUPFAM" id="SSF53098">
    <property type="entry name" value="Ribonuclease H-like"/>
    <property type="match status" value="1"/>
</dbReference>
<evidence type="ECO:0000256" key="5">
    <source>
        <dbReference type="ARBA" id="ARBA00007383"/>
    </source>
</evidence>